<dbReference type="GO" id="GO:0004364">
    <property type="term" value="F:glutathione transferase activity"/>
    <property type="evidence" value="ECO:0007669"/>
    <property type="project" value="UniProtKB-EC"/>
</dbReference>
<proteinExistence type="inferred from homology"/>
<dbReference type="FunFam" id="1.20.1050.10:FF:000039">
    <property type="entry name" value="Glutathione S-transferase theta-1"/>
    <property type="match status" value="1"/>
</dbReference>
<dbReference type="InterPro" id="IPR040079">
    <property type="entry name" value="Glutathione_S-Trfase"/>
</dbReference>
<dbReference type="Proteomes" id="UP000663828">
    <property type="component" value="Unassembled WGS sequence"/>
</dbReference>
<dbReference type="PROSITE" id="PS50404">
    <property type="entry name" value="GST_NTER"/>
    <property type="match status" value="1"/>
</dbReference>
<dbReference type="SFLD" id="SFLDG01153">
    <property type="entry name" value="Main.4:_Theta-like"/>
    <property type="match status" value="1"/>
</dbReference>
<dbReference type="Gene3D" id="3.40.30.10">
    <property type="entry name" value="Glutaredoxin"/>
    <property type="match status" value="1"/>
</dbReference>
<dbReference type="GO" id="GO:0006749">
    <property type="term" value="P:glutathione metabolic process"/>
    <property type="evidence" value="ECO:0007669"/>
    <property type="project" value="TreeGrafter"/>
</dbReference>
<dbReference type="InterPro" id="IPR040075">
    <property type="entry name" value="GST_N_Theta"/>
</dbReference>
<evidence type="ECO:0000259" key="7">
    <source>
        <dbReference type="PROSITE" id="PS50405"/>
    </source>
</evidence>
<evidence type="ECO:0000256" key="5">
    <source>
        <dbReference type="ARBA" id="ARBA00047960"/>
    </source>
</evidence>
<dbReference type="InterPro" id="IPR036282">
    <property type="entry name" value="Glutathione-S-Trfase_C_sf"/>
</dbReference>
<dbReference type="SFLD" id="SFLDG00358">
    <property type="entry name" value="Main_(cytGST)"/>
    <property type="match status" value="1"/>
</dbReference>
<evidence type="ECO:0000313" key="8">
    <source>
        <dbReference type="EMBL" id="CAF0884035.1"/>
    </source>
</evidence>
<dbReference type="Pfam" id="PF02798">
    <property type="entry name" value="GST_N"/>
    <property type="match status" value="1"/>
</dbReference>
<evidence type="ECO:0000259" key="6">
    <source>
        <dbReference type="PROSITE" id="PS50404"/>
    </source>
</evidence>
<organism evidence="8 9">
    <name type="scientific">Adineta ricciae</name>
    <name type="common">Rotifer</name>
    <dbReference type="NCBI Taxonomy" id="249248"/>
    <lineage>
        <taxon>Eukaryota</taxon>
        <taxon>Metazoa</taxon>
        <taxon>Spiralia</taxon>
        <taxon>Gnathifera</taxon>
        <taxon>Rotifera</taxon>
        <taxon>Eurotatoria</taxon>
        <taxon>Bdelloidea</taxon>
        <taxon>Adinetida</taxon>
        <taxon>Adinetidae</taxon>
        <taxon>Adineta</taxon>
    </lineage>
</organism>
<dbReference type="EMBL" id="CAJNOR010000337">
    <property type="protein sequence ID" value="CAF0884035.1"/>
    <property type="molecule type" value="Genomic_DNA"/>
</dbReference>
<name>A0A813YGL8_ADIRI</name>
<dbReference type="CDD" id="cd03183">
    <property type="entry name" value="GST_C_Theta"/>
    <property type="match status" value="1"/>
</dbReference>
<dbReference type="SUPFAM" id="SSF47616">
    <property type="entry name" value="GST C-terminal domain-like"/>
    <property type="match status" value="1"/>
</dbReference>
<dbReference type="InterPro" id="IPR010987">
    <property type="entry name" value="Glutathione-S-Trfase_C-like"/>
</dbReference>
<feature type="domain" description="GST N-terminal" evidence="6">
    <location>
        <begin position="1"/>
        <end position="82"/>
    </location>
</feature>
<dbReference type="InterPro" id="IPR036249">
    <property type="entry name" value="Thioredoxin-like_sf"/>
</dbReference>
<dbReference type="InterPro" id="IPR040077">
    <property type="entry name" value="GST_C_Theta"/>
</dbReference>
<dbReference type="PANTHER" id="PTHR43917:SF8">
    <property type="entry name" value="GH16740P-RELATED"/>
    <property type="match status" value="1"/>
</dbReference>
<dbReference type="AlphaFoldDB" id="A0A813YGL8"/>
<comment type="catalytic activity">
    <reaction evidence="5">
        <text>RX + glutathione = an S-substituted glutathione + a halide anion + H(+)</text>
        <dbReference type="Rhea" id="RHEA:16437"/>
        <dbReference type="ChEBI" id="CHEBI:15378"/>
        <dbReference type="ChEBI" id="CHEBI:16042"/>
        <dbReference type="ChEBI" id="CHEBI:17792"/>
        <dbReference type="ChEBI" id="CHEBI:57925"/>
        <dbReference type="ChEBI" id="CHEBI:90779"/>
        <dbReference type="EC" id="2.5.1.18"/>
    </reaction>
</comment>
<dbReference type="FunFam" id="3.40.30.10:FF:000176">
    <property type="entry name" value="Glutathione S-transferase theta-1"/>
    <property type="match status" value="1"/>
</dbReference>
<gene>
    <name evidence="8" type="ORF">XAT740_LOCUS7153</name>
</gene>
<evidence type="ECO:0000256" key="1">
    <source>
        <dbReference type="ARBA" id="ARBA00004496"/>
    </source>
</evidence>
<dbReference type="SFLD" id="SFLDS00019">
    <property type="entry name" value="Glutathione_Transferase_(cytos"/>
    <property type="match status" value="1"/>
</dbReference>
<dbReference type="CDD" id="cd03050">
    <property type="entry name" value="GST_N_Theta"/>
    <property type="match status" value="1"/>
</dbReference>
<keyword evidence="9" id="KW-1185">Reference proteome</keyword>
<dbReference type="PROSITE" id="PS50405">
    <property type="entry name" value="GST_CTER"/>
    <property type="match status" value="1"/>
</dbReference>
<evidence type="ECO:0000256" key="2">
    <source>
        <dbReference type="ARBA" id="ARBA00009899"/>
    </source>
</evidence>
<dbReference type="GO" id="GO:0005737">
    <property type="term" value="C:cytoplasm"/>
    <property type="evidence" value="ECO:0007669"/>
    <property type="project" value="UniProtKB-SubCell"/>
</dbReference>
<accession>A0A813YGL8</accession>
<comment type="subcellular location">
    <subcellularLocation>
        <location evidence="1">Cytoplasm</location>
    </subcellularLocation>
</comment>
<comment type="caution">
    <text evidence="8">The sequence shown here is derived from an EMBL/GenBank/DDBJ whole genome shotgun (WGS) entry which is preliminary data.</text>
</comment>
<keyword evidence="4" id="KW-0808">Transferase</keyword>
<keyword evidence="3" id="KW-0963">Cytoplasm</keyword>
<evidence type="ECO:0000256" key="3">
    <source>
        <dbReference type="ARBA" id="ARBA00022490"/>
    </source>
</evidence>
<reference evidence="8" key="1">
    <citation type="submission" date="2021-02" db="EMBL/GenBank/DDBJ databases">
        <authorList>
            <person name="Nowell W R."/>
        </authorList>
    </citation>
    <scope>NUCLEOTIDE SEQUENCE</scope>
</reference>
<dbReference type="Pfam" id="PF00043">
    <property type="entry name" value="GST_C"/>
    <property type="match status" value="1"/>
</dbReference>
<dbReference type="InterPro" id="IPR004046">
    <property type="entry name" value="GST_C"/>
</dbReference>
<dbReference type="InterPro" id="IPR051369">
    <property type="entry name" value="GST_Theta"/>
</dbReference>
<comment type="similarity">
    <text evidence="2">Belongs to the GST superfamily. Theta family.</text>
</comment>
<dbReference type="Gene3D" id="1.20.1050.10">
    <property type="match status" value="1"/>
</dbReference>
<sequence length="228" mass="26885">MPLIFYYDLMSQPCRALYIFLKMTGIPFESKEIALRKLEHTTDEFSRINPFKKVPVIGDSGFLLTESVAIFMYLCDKYEKFDWYPKEVKARARVNEYANWQHLNLRSNGAMYFRTKIITPRLTNKPINEHELEKWQGRLEDSLGDLENVWLARSSYLGGDHLTFADLLGICELMQPIAAGYNFDREKFPRVHDWMQRVKNATQPYFDETHAVPMRMRTAILKDQKSKL</sequence>
<protein>
    <submittedName>
        <fullName evidence="8">Uncharacterized protein</fullName>
    </submittedName>
</protein>
<evidence type="ECO:0000313" key="9">
    <source>
        <dbReference type="Proteomes" id="UP000663828"/>
    </source>
</evidence>
<feature type="domain" description="GST C-terminal" evidence="7">
    <location>
        <begin position="87"/>
        <end position="220"/>
    </location>
</feature>
<dbReference type="InterPro" id="IPR004045">
    <property type="entry name" value="Glutathione_S-Trfase_N"/>
</dbReference>
<dbReference type="PANTHER" id="PTHR43917">
    <property type="match status" value="1"/>
</dbReference>
<dbReference type="SUPFAM" id="SSF52833">
    <property type="entry name" value="Thioredoxin-like"/>
    <property type="match status" value="1"/>
</dbReference>
<evidence type="ECO:0000256" key="4">
    <source>
        <dbReference type="ARBA" id="ARBA00022679"/>
    </source>
</evidence>